<dbReference type="AlphaFoldDB" id="A0AAV7IG42"/>
<accession>A0AAV7IG42</accession>
<evidence type="ECO:0000313" key="1">
    <source>
        <dbReference type="EMBL" id="KAH0552503.1"/>
    </source>
</evidence>
<reference evidence="1 2" key="1">
    <citation type="journal article" date="2021" name="J. Hered.">
        <title>A chromosome-level genome assembly of the parasitoid wasp, Cotesia glomerata (Hymenoptera: Braconidae).</title>
        <authorList>
            <person name="Pinto B.J."/>
            <person name="Weis J.J."/>
            <person name="Gamble T."/>
            <person name="Ode P.J."/>
            <person name="Paul R."/>
            <person name="Zaspel J.M."/>
        </authorList>
    </citation>
    <scope>NUCLEOTIDE SEQUENCE [LARGE SCALE GENOMIC DNA]</scope>
    <source>
        <strain evidence="1">CgM1</strain>
    </source>
</reference>
<sequence length="421" mass="47750">MSECDTCLTEKALAESAKLPTQVTKRSFEEISAEPFTQSPLDLKKPLMANAFDSPDTCEKVDMPEDMAWIGKLFANLSKENKSLYNKLDTKIEEISSEHDLAVGLLKADTDKVSNEVNDLKEQNPHEQSVLPGKRQCWEYCVNATKIQSARRGSGGLITLVNKNKWRSEEIASSKDWSFILIHINDNLRLIVESLYSSPTADIQKLLVSLKLLLEELQVRFENTSNILGGDLNARVGDTEPIPDELSSDIYVHKHRKTSDAFVNNRGRILSLFIIKIKIGSTAPKIANTKPNRDKFKCNLDTKDSYILYLAALDNMNYMSEQNLDRKAQTLIESIKEAAEYAKIKTSPRSSTVTMDRKPWFDKDCLNAKKLVSNLLKNCFKSNFDSTDRLIYIEQKKKTTTSSFYGKKPVYQVYSRQLHGP</sequence>
<keyword evidence="2" id="KW-1185">Reference proteome</keyword>
<gene>
    <name evidence="1" type="ORF">KQX54_011282</name>
</gene>
<dbReference type="Gene3D" id="3.60.10.10">
    <property type="entry name" value="Endonuclease/exonuclease/phosphatase"/>
    <property type="match status" value="1"/>
</dbReference>
<dbReference type="EMBL" id="JAHXZJ010001492">
    <property type="protein sequence ID" value="KAH0552503.1"/>
    <property type="molecule type" value="Genomic_DNA"/>
</dbReference>
<evidence type="ECO:0008006" key="3">
    <source>
        <dbReference type="Google" id="ProtNLM"/>
    </source>
</evidence>
<comment type="caution">
    <text evidence="1">The sequence shown here is derived from an EMBL/GenBank/DDBJ whole genome shotgun (WGS) entry which is preliminary data.</text>
</comment>
<evidence type="ECO:0000313" key="2">
    <source>
        <dbReference type="Proteomes" id="UP000826195"/>
    </source>
</evidence>
<organism evidence="1 2">
    <name type="scientific">Cotesia glomerata</name>
    <name type="common">Lepidopteran parasitic wasp</name>
    <name type="synonym">Apanteles glomeratus</name>
    <dbReference type="NCBI Taxonomy" id="32391"/>
    <lineage>
        <taxon>Eukaryota</taxon>
        <taxon>Metazoa</taxon>
        <taxon>Ecdysozoa</taxon>
        <taxon>Arthropoda</taxon>
        <taxon>Hexapoda</taxon>
        <taxon>Insecta</taxon>
        <taxon>Pterygota</taxon>
        <taxon>Neoptera</taxon>
        <taxon>Endopterygota</taxon>
        <taxon>Hymenoptera</taxon>
        <taxon>Apocrita</taxon>
        <taxon>Ichneumonoidea</taxon>
        <taxon>Braconidae</taxon>
        <taxon>Microgastrinae</taxon>
        <taxon>Cotesia</taxon>
    </lineage>
</organism>
<dbReference type="Proteomes" id="UP000826195">
    <property type="component" value="Unassembled WGS sequence"/>
</dbReference>
<name>A0AAV7IG42_COTGL</name>
<proteinExistence type="predicted"/>
<dbReference type="InterPro" id="IPR036691">
    <property type="entry name" value="Endo/exonu/phosph_ase_sf"/>
</dbReference>
<protein>
    <recommendedName>
        <fullName evidence="3">Endonuclease/exonuclease/phosphatase domain-containing protein</fullName>
    </recommendedName>
</protein>